<accession>A0A6J5LFI5</accession>
<organism evidence="1">
    <name type="scientific">uncultured Caudovirales phage</name>
    <dbReference type="NCBI Taxonomy" id="2100421"/>
    <lineage>
        <taxon>Viruses</taxon>
        <taxon>Duplodnaviria</taxon>
        <taxon>Heunggongvirae</taxon>
        <taxon>Uroviricota</taxon>
        <taxon>Caudoviricetes</taxon>
        <taxon>Peduoviridae</taxon>
        <taxon>Maltschvirus</taxon>
        <taxon>Maltschvirus maltsch</taxon>
    </lineage>
</organism>
<gene>
    <name evidence="1" type="ORF">UFOVP138_18</name>
</gene>
<sequence>MNTKHLTIYANIAYEVIMQKSKTKNVTKKEVVEYFGGAVKLSMTLNYASRNVVYAWDEVLSDRQLDMIVVRAKAKRIKIPAHWQ</sequence>
<dbReference type="EMBL" id="LR796256">
    <property type="protein sequence ID" value="CAB4132023.1"/>
    <property type="molecule type" value="Genomic_DNA"/>
</dbReference>
<proteinExistence type="predicted"/>
<name>A0A6J5LFI5_9CAUD</name>
<evidence type="ECO:0000313" key="1">
    <source>
        <dbReference type="EMBL" id="CAB4132023.1"/>
    </source>
</evidence>
<reference evidence="1" key="1">
    <citation type="submission" date="2020-04" db="EMBL/GenBank/DDBJ databases">
        <authorList>
            <person name="Chiriac C."/>
            <person name="Salcher M."/>
            <person name="Ghai R."/>
            <person name="Kavagutti S V."/>
        </authorList>
    </citation>
    <scope>NUCLEOTIDE SEQUENCE</scope>
</reference>
<protein>
    <submittedName>
        <fullName evidence="1">Uncharacterized protein</fullName>
    </submittedName>
</protein>